<dbReference type="EMBL" id="BKCJ011251371">
    <property type="protein sequence ID" value="GFD10302.1"/>
    <property type="molecule type" value="Genomic_DNA"/>
</dbReference>
<keyword evidence="1" id="KW-0175">Coiled coil</keyword>
<name>A0A699TI30_TANCI</name>
<feature type="non-terminal residue" evidence="2">
    <location>
        <position position="48"/>
    </location>
</feature>
<gene>
    <name evidence="2" type="ORF">Tci_882271</name>
</gene>
<accession>A0A699TI30</accession>
<reference evidence="2" key="1">
    <citation type="journal article" date="2019" name="Sci. Rep.">
        <title>Draft genome of Tanacetum cinerariifolium, the natural source of mosquito coil.</title>
        <authorList>
            <person name="Yamashiro T."/>
            <person name="Shiraishi A."/>
            <person name="Satake H."/>
            <person name="Nakayama K."/>
        </authorList>
    </citation>
    <scope>NUCLEOTIDE SEQUENCE</scope>
</reference>
<evidence type="ECO:0000256" key="1">
    <source>
        <dbReference type="SAM" id="Coils"/>
    </source>
</evidence>
<organism evidence="2">
    <name type="scientific">Tanacetum cinerariifolium</name>
    <name type="common">Dalmatian daisy</name>
    <name type="synonym">Chrysanthemum cinerariifolium</name>
    <dbReference type="NCBI Taxonomy" id="118510"/>
    <lineage>
        <taxon>Eukaryota</taxon>
        <taxon>Viridiplantae</taxon>
        <taxon>Streptophyta</taxon>
        <taxon>Embryophyta</taxon>
        <taxon>Tracheophyta</taxon>
        <taxon>Spermatophyta</taxon>
        <taxon>Magnoliopsida</taxon>
        <taxon>eudicotyledons</taxon>
        <taxon>Gunneridae</taxon>
        <taxon>Pentapetalae</taxon>
        <taxon>asterids</taxon>
        <taxon>campanulids</taxon>
        <taxon>Asterales</taxon>
        <taxon>Asteraceae</taxon>
        <taxon>Asteroideae</taxon>
        <taxon>Anthemideae</taxon>
        <taxon>Anthemidinae</taxon>
        <taxon>Tanacetum</taxon>
    </lineage>
</organism>
<dbReference type="AlphaFoldDB" id="A0A699TI30"/>
<protein>
    <submittedName>
        <fullName evidence="2">Uncharacterized protein</fullName>
    </submittedName>
</protein>
<feature type="coiled-coil region" evidence="1">
    <location>
        <begin position="14"/>
        <end position="45"/>
    </location>
</feature>
<proteinExistence type="predicted"/>
<comment type="caution">
    <text evidence="2">The sequence shown here is derived from an EMBL/GenBank/DDBJ whole genome shotgun (WGS) entry which is preliminary data.</text>
</comment>
<evidence type="ECO:0000313" key="2">
    <source>
        <dbReference type="EMBL" id="GFD10302.1"/>
    </source>
</evidence>
<sequence length="48" mass="5645">MVEPEKPLKKKDQIAFDKEVARKLEAEIKAEMEEEERIAREKDEANMA</sequence>